<dbReference type="AlphaFoldDB" id="A0A918PPW6"/>
<evidence type="ECO:0000256" key="1">
    <source>
        <dbReference type="SAM" id="MobiDB-lite"/>
    </source>
</evidence>
<dbReference type="Proteomes" id="UP000622166">
    <property type="component" value="Unassembled WGS sequence"/>
</dbReference>
<keyword evidence="3" id="KW-1185">Reference proteome</keyword>
<dbReference type="EMBL" id="BMVW01000007">
    <property type="protein sequence ID" value="GGZ17196.1"/>
    <property type="molecule type" value="Genomic_DNA"/>
</dbReference>
<proteinExistence type="predicted"/>
<feature type="compositionally biased region" description="Basic and acidic residues" evidence="1">
    <location>
        <begin position="63"/>
        <end position="73"/>
    </location>
</feature>
<comment type="caution">
    <text evidence="2">The sequence shown here is derived from an EMBL/GenBank/DDBJ whole genome shotgun (WGS) entry which is preliminary data.</text>
</comment>
<accession>A0A918PPW6</accession>
<evidence type="ECO:0000313" key="3">
    <source>
        <dbReference type="Proteomes" id="UP000622166"/>
    </source>
</evidence>
<evidence type="ECO:0000313" key="2">
    <source>
        <dbReference type="EMBL" id="GGZ17196.1"/>
    </source>
</evidence>
<protein>
    <submittedName>
        <fullName evidence="2">Uncharacterized protein</fullName>
    </submittedName>
</protein>
<reference evidence="2" key="2">
    <citation type="submission" date="2020-09" db="EMBL/GenBank/DDBJ databases">
        <authorList>
            <person name="Sun Q."/>
            <person name="Ohkuma M."/>
        </authorList>
    </citation>
    <scope>NUCLEOTIDE SEQUENCE</scope>
    <source>
        <strain evidence="2">JCM 4815</strain>
    </source>
</reference>
<sequence length="73" mass="7627">MSYPITMAAAPVTCAKAAPNSSASGSSHWSGTTPRTSYAFTIVDRSADTANPPEVLIGHPKLPVRDDSGLCRH</sequence>
<reference evidence="2" key="1">
    <citation type="journal article" date="2014" name="Int. J. Syst. Evol. Microbiol.">
        <title>Complete genome sequence of Corynebacterium casei LMG S-19264T (=DSM 44701T), isolated from a smear-ripened cheese.</title>
        <authorList>
            <consortium name="US DOE Joint Genome Institute (JGI-PGF)"/>
            <person name="Walter F."/>
            <person name="Albersmeier A."/>
            <person name="Kalinowski J."/>
            <person name="Ruckert C."/>
        </authorList>
    </citation>
    <scope>NUCLEOTIDE SEQUENCE</scope>
    <source>
        <strain evidence="2">JCM 4815</strain>
    </source>
</reference>
<name>A0A918PPW6_9ACTN</name>
<gene>
    <name evidence="2" type="ORF">GCM10010365_41560</name>
</gene>
<organism evidence="2 3">
    <name type="scientific">Streptomyces poonensis</name>
    <dbReference type="NCBI Taxonomy" id="68255"/>
    <lineage>
        <taxon>Bacteria</taxon>
        <taxon>Bacillati</taxon>
        <taxon>Actinomycetota</taxon>
        <taxon>Actinomycetes</taxon>
        <taxon>Kitasatosporales</taxon>
        <taxon>Streptomycetaceae</taxon>
        <taxon>Streptomyces</taxon>
    </lineage>
</organism>
<feature type="region of interest" description="Disordered" evidence="1">
    <location>
        <begin position="50"/>
        <end position="73"/>
    </location>
</feature>